<evidence type="ECO:0000313" key="11">
    <source>
        <dbReference type="EMBL" id="AWR94796.1"/>
    </source>
</evidence>
<evidence type="ECO:0000259" key="10">
    <source>
        <dbReference type="Pfam" id="PF08264"/>
    </source>
</evidence>
<gene>
    <name evidence="8 11" type="primary">leuS</name>
    <name evidence="11" type="ORF">DFR85_09470</name>
</gene>
<comment type="catalytic activity">
    <reaction evidence="8">
        <text>tRNA(Leu) + L-leucine + ATP = L-leucyl-tRNA(Leu) + AMP + diphosphate</text>
        <dbReference type="Rhea" id="RHEA:11688"/>
        <dbReference type="Rhea" id="RHEA-COMP:9613"/>
        <dbReference type="Rhea" id="RHEA-COMP:9622"/>
        <dbReference type="ChEBI" id="CHEBI:30616"/>
        <dbReference type="ChEBI" id="CHEBI:33019"/>
        <dbReference type="ChEBI" id="CHEBI:57427"/>
        <dbReference type="ChEBI" id="CHEBI:78442"/>
        <dbReference type="ChEBI" id="CHEBI:78494"/>
        <dbReference type="ChEBI" id="CHEBI:456215"/>
        <dbReference type="EC" id="6.1.1.4"/>
    </reaction>
</comment>
<dbReference type="NCBIfam" id="TIGR00395">
    <property type="entry name" value="leuS_arch"/>
    <property type="match status" value="1"/>
</dbReference>
<dbReference type="CDD" id="cd00812">
    <property type="entry name" value="LeuRS_core"/>
    <property type="match status" value="1"/>
</dbReference>
<keyword evidence="3 8" id="KW-0436">Ligase</keyword>
<evidence type="ECO:0000256" key="4">
    <source>
        <dbReference type="ARBA" id="ARBA00022741"/>
    </source>
</evidence>
<protein>
    <recommendedName>
        <fullName evidence="8">Leucine--tRNA ligase</fullName>
        <ecNumber evidence="8">6.1.1.4</ecNumber>
    </recommendedName>
    <alternativeName>
        <fullName evidence="8">Leucyl-tRNA synthetase</fullName>
        <shortName evidence="8">LeuRS</shortName>
    </alternativeName>
</protein>
<dbReference type="GO" id="GO:0006429">
    <property type="term" value="P:leucyl-tRNA aminoacylation"/>
    <property type="evidence" value="ECO:0007669"/>
    <property type="project" value="UniProtKB-UniRule"/>
</dbReference>
<dbReference type="GO" id="GO:0005737">
    <property type="term" value="C:cytoplasm"/>
    <property type="evidence" value="ECO:0007669"/>
    <property type="project" value="UniProtKB-SubCell"/>
</dbReference>
<evidence type="ECO:0000256" key="5">
    <source>
        <dbReference type="ARBA" id="ARBA00022840"/>
    </source>
</evidence>
<dbReference type="InterPro" id="IPR009080">
    <property type="entry name" value="tRNAsynth_Ia_anticodon-bd"/>
</dbReference>
<dbReference type="Gene3D" id="3.90.740.10">
    <property type="entry name" value="Valyl/Leucyl/Isoleucyl-tRNA synthetase, editing domain"/>
    <property type="match status" value="1"/>
</dbReference>
<dbReference type="OrthoDB" id="23906at2157"/>
<dbReference type="Gene3D" id="1.10.730.10">
    <property type="entry name" value="Isoleucyl-tRNA Synthetase, Domain 1"/>
    <property type="match status" value="1"/>
</dbReference>
<evidence type="ECO:0000313" key="12">
    <source>
        <dbReference type="Proteomes" id="UP000248044"/>
    </source>
</evidence>
<feature type="short sequence motif" description="'HIGH' region" evidence="8">
    <location>
        <begin position="43"/>
        <end position="53"/>
    </location>
</feature>
<dbReference type="Pfam" id="PF08264">
    <property type="entry name" value="Anticodon_1"/>
    <property type="match status" value="1"/>
</dbReference>
<dbReference type="Gene3D" id="1.10.10.720">
    <property type="entry name" value="leucyl-tRNA synthetase"/>
    <property type="match status" value="1"/>
</dbReference>
<dbReference type="InterPro" id="IPR020791">
    <property type="entry name" value="Leu-tRNA-lgase_arc"/>
</dbReference>
<dbReference type="HAMAP" id="MF_00049_A">
    <property type="entry name" value="Leu_tRNA_synth_A"/>
    <property type="match status" value="1"/>
</dbReference>
<sequence>MSQDFVVLLNKVSEKWQKKWEESKIFESNPDNRSKFYSTVAFPYPNSPFHLGHGRTYTTCDIYARYMRMKGYNVLFPMGFHYTGTPIITMADDVAKGDKELLDIFKNIYEIPSEVIPKLSDPLFMANYFKEEIKKSMKELGLSIDWRREFTTIDPEFSSFIVWQFGKLQSMGYIVKDTHPVGWCPVHNLPVGMHDTKGDMEPDIGQYVLIYFETPKGYLPVATLRPETIFGVVAIWINPKEDYSIVDINEKKLIVSKKAAFKLSFQLDLKEEDKISAEDLQKLKAINPINGKEVPILAADFVDPSLATGVVMSVPAHAPFDYFYLRKIKSDIEPIPVVKVDGYSDIPAKDFIDKEKPKNDSDLKKVTEMVYRTEYNKGKIRDDVINLIKPEFREELKNIIGASVPEARKIITNFIIQKGFGRYIYEIMNKPVYCRCGNEVVVKILKDQWFLDYGNPEWKNKTKKLLSRMRVIPPEVRKDFEYSIDWLEKRACARTRGLGTPLPWDKKWIIESLSDSTIYMAYYTISHKIRLNKLHASQLTKEFWDYVMLGKGDVDLISKETGIDRKIIEDLRSEFSYWYPLDIRHSGPDLIPNHLSFFLFNHAAIFPEELWPRGVAINGFILYEGKKMSKSLRNILPLRKAIRMYGADVIRIALSCTVDMGSDANFTDAGARSISDALRRYYDICTTTYNGNVLGKPEKWLLSKFNVLIKDVTSLMDQLILRDSLNKVLFEMISTFNEYFEMVKAEGREPNASIVKEIALKWTKLLTPFAPHLAEEVWNIMGNNSFVSIEKWPTYDETKIDTFIELEHEYHEELIEDIRSILNIYKGKPSSITIYTSDQESLDKLRKSIEIISQGGSLKNLMEIYRPKNKDDAKNLQKIFQYANNMQENMKRLLQYDFSEFDIIKDALPYLEYKIGLKINIEKFNDEIRQKYNKDALPLRPAILIQ</sequence>
<comment type="subcellular location">
    <subcellularLocation>
        <location evidence="8">Cytoplasm</location>
    </subcellularLocation>
</comment>
<keyword evidence="6 8" id="KW-0648">Protein biosynthesis</keyword>
<feature type="domain" description="Methionyl/Valyl/Leucyl/Isoleucyl-tRNA synthetase anticodon-binding" evidence="10">
    <location>
        <begin position="698"/>
        <end position="833"/>
    </location>
</feature>
<feature type="binding site" evidence="8">
    <location>
        <position position="630"/>
    </location>
    <ligand>
        <name>ATP</name>
        <dbReference type="ChEBI" id="CHEBI:30616"/>
    </ligand>
</feature>
<accession>A0A2U9IFN1</accession>
<dbReference type="InterPro" id="IPR004493">
    <property type="entry name" value="Leu-tRNA-synth_Ia_arc/euk"/>
</dbReference>
<dbReference type="InterPro" id="IPR009008">
    <property type="entry name" value="Val/Leu/Ile-tRNA-synth_edit"/>
</dbReference>
<dbReference type="SUPFAM" id="SSF50677">
    <property type="entry name" value="ValRS/IleRS/LeuRS editing domain"/>
    <property type="match status" value="1"/>
</dbReference>
<feature type="domain" description="Aminoacyl-tRNA synthetase class Ia" evidence="9">
    <location>
        <begin position="15"/>
        <end position="666"/>
    </location>
</feature>
<dbReference type="Gene3D" id="3.40.50.620">
    <property type="entry name" value="HUPs"/>
    <property type="match status" value="1"/>
</dbReference>
<dbReference type="GeneID" id="36832384"/>
<evidence type="ECO:0000256" key="1">
    <source>
        <dbReference type="ARBA" id="ARBA00005594"/>
    </source>
</evidence>
<keyword evidence="7 8" id="KW-0030">Aminoacyl-tRNA synthetase</keyword>
<feature type="short sequence motif" description="'KMSKS' region" evidence="8">
    <location>
        <begin position="627"/>
        <end position="631"/>
    </location>
</feature>
<dbReference type="InterPro" id="IPR014729">
    <property type="entry name" value="Rossmann-like_a/b/a_fold"/>
</dbReference>
<name>A0A2U9IFN1_9CREN</name>
<dbReference type="PANTHER" id="PTHR45794">
    <property type="entry name" value="LEUCYL-TRNA SYNTHETASE"/>
    <property type="match status" value="1"/>
</dbReference>
<dbReference type="Pfam" id="PF00133">
    <property type="entry name" value="tRNA-synt_1"/>
    <property type="match status" value="1"/>
</dbReference>
<dbReference type="Gene3D" id="3.30.2320.20">
    <property type="entry name" value="Class I aminoacyl-tRNA synthetases (RS)"/>
    <property type="match status" value="1"/>
</dbReference>
<dbReference type="InterPro" id="IPR013155">
    <property type="entry name" value="M/V/L/I-tRNA-synth_anticd-bd"/>
</dbReference>
<keyword evidence="4 8" id="KW-0547">Nucleotide-binding</keyword>
<dbReference type="InterPro" id="IPR002300">
    <property type="entry name" value="aa-tRNA-synth_Ia"/>
</dbReference>
<dbReference type="GO" id="GO:0002161">
    <property type="term" value="F:aminoacyl-tRNA deacylase activity"/>
    <property type="evidence" value="ECO:0007669"/>
    <property type="project" value="InterPro"/>
</dbReference>
<dbReference type="SUPFAM" id="SSF47323">
    <property type="entry name" value="Anticodon-binding domain of a subclass of class I aminoacyl-tRNA synthetases"/>
    <property type="match status" value="1"/>
</dbReference>
<keyword evidence="12" id="KW-1185">Reference proteome</keyword>
<dbReference type="EMBL" id="CP029289">
    <property type="protein sequence ID" value="AWR94796.1"/>
    <property type="molecule type" value="Genomic_DNA"/>
</dbReference>
<evidence type="ECO:0000256" key="2">
    <source>
        <dbReference type="ARBA" id="ARBA00022490"/>
    </source>
</evidence>
<dbReference type="KEGG" id="abri:DFR85_09470"/>
<dbReference type="GO" id="GO:0005524">
    <property type="term" value="F:ATP binding"/>
    <property type="evidence" value="ECO:0007669"/>
    <property type="project" value="UniProtKB-UniRule"/>
</dbReference>
<evidence type="ECO:0000256" key="3">
    <source>
        <dbReference type="ARBA" id="ARBA00022598"/>
    </source>
</evidence>
<dbReference type="GO" id="GO:0004823">
    <property type="term" value="F:leucine-tRNA ligase activity"/>
    <property type="evidence" value="ECO:0007669"/>
    <property type="project" value="UniProtKB-UniRule"/>
</dbReference>
<dbReference type="Proteomes" id="UP000248044">
    <property type="component" value="Chromosome"/>
</dbReference>
<organism evidence="11 12">
    <name type="scientific">Acidianus brierleyi</name>
    <dbReference type="NCBI Taxonomy" id="41673"/>
    <lineage>
        <taxon>Archaea</taxon>
        <taxon>Thermoproteota</taxon>
        <taxon>Thermoprotei</taxon>
        <taxon>Sulfolobales</taxon>
        <taxon>Sulfolobaceae</taxon>
        <taxon>Acidianus</taxon>
    </lineage>
</organism>
<proteinExistence type="inferred from homology"/>
<dbReference type="EC" id="6.1.1.4" evidence="8"/>
<dbReference type="RefSeq" id="WP_110270677.1">
    <property type="nucleotide sequence ID" value="NZ_CP029289.2"/>
</dbReference>
<keyword evidence="5 8" id="KW-0067">ATP-binding</keyword>
<keyword evidence="2 8" id="KW-0963">Cytoplasm</keyword>
<dbReference type="SUPFAM" id="SSF52374">
    <property type="entry name" value="Nucleotidylyl transferase"/>
    <property type="match status" value="1"/>
</dbReference>
<dbReference type="NCBIfam" id="NF008957">
    <property type="entry name" value="PRK12300.1"/>
    <property type="match status" value="1"/>
</dbReference>
<evidence type="ECO:0000256" key="6">
    <source>
        <dbReference type="ARBA" id="ARBA00022917"/>
    </source>
</evidence>
<evidence type="ECO:0000256" key="7">
    <source>
        <dbReference type="ARBA" id="ARBA00023146"/>
    </source>
</evidence>
<reference evidence="11 12" key="1">
    <citation type="submission" date="2018-05" db="EMBL/GenBank/DDBJ databases">
        <title>Complete Genome Sequences of Extremely Thermoacidophilic, Metal-Mobilizing Type-Strain Members of the Archaeal Family Sulfolobaceae: Acidianus brierleyi DSM-1651T, Acidianus sulfidivorans DSM-18786T, Metallosphaera hakonensis DSM-7519T, and Metallosphaera prunae DSM-10039T.</title>
        <authorList>
            <person name="Counts J.A."/>
            <person name="Kelly R.M."/>
        </authorList>
    </citation>
    <scope>NUCLEOTIDE SEQUENCE [LARGE SCALE GENOMIC DNA]</scope>
    <source>
        <strain evidence="11 12">DSM 1651</strain>
    </source>
</reference>
<evidence type="ECO:0000259" key="9">
    <source>
        <dbReference type="Pfam" id="PF00133"/>
    </source>
</evidence>
<evidence type="ECO:0000256" key="8">
    <source>
        <dbReference type="HAMAP-Rule" id="MF_00049"/>
    </source>
</evidence>
<comment type="similarity">
    <text evidence="1 8">Belongs to the class-I aminoacyl-tRNA synthetase family.</text>
</comment>
<dbReference type="PANTHER" id="PTHR45794:SF1">
    <property type="entry name" value="LEUCINE--TRNA LIGASE, CYTOPLASMIC"/>
    <property type="match status" value="1"/>
</dbReference>
<dbReference type="AlphaFoldDB" id="A0A2U9IFN1"/>